<protein>
    <recommendedName>
        <fullName evidence="6">Transmembrane protein</fullName>
    </recommendedName>
</protein>
<evidence type="ECO:0000256" key="1">
    <source>
        <dbReference type="SAM" id="MobiDB-lite"/>
    </source>
</evidence>
<feature type="chain" id="PRO_5021027376" description="Transmembrane protein" evidence="3">
    <location>
        <begin position="27"/>
        <end position="272"/>
    </location>
</feature>
<feature type="transmembrane region" description="Helical" evidence="2">
    <location>
        <begin position="143"/>
        <end position="165"/>
    </location>
</feature>
<feature type="signal peptide" evidence="3">
    <location>
        <begin position="1"/>
        <end position="26"/>
    </location>
</feature>
<dbReference type="Proteomes" id="UP000271241">
    <property type="component" value="Unassembled WGS sequence"/>
</dbReference>
<evidence type="ECO:0000313" key="4">
    <source>
        <dbReference type="EMBL" id="RKP10328.1"/>
    </source>
</evidence>
<keyword evidence="2" id="KW-0472">Membrane</keyword>
<dbReference type="EMBL" id="KZ992458">
    <property type="protein sequence ID" value="RKP10328.1"/>
    <property type="molecule type" value="Genomic_DNA"/>
</dbReference>
<evidence type="ECO:0000256" key="2">
    <source>
        <dbReference type="SAM" id="Phobius"/>
    </source>
</evidence>
<keyword evidence="2" id="KW-1133">Transmembrane helix</keyword>
<sequence>MHTGRLSHRIFALCLVLLTSQHAVLGQLLTTSAPVSVSTSAPTPVSTPALVSVSTSTLTPTLTSPAASSPTLTNPENIQNEFERIKDEMQQKHDAEVLRQRLTSGELPPKNALEGDASQGQPGARMADAANSLAGGRKTGNTIVVPLVSSFGVLFLVALMGAFYYRRRQRRRQEQRNRFESDTSEQAATQVTIPFEGTGANEHAQQIAAAGRYSRTPDALVSGQHSPRPGMVTSPSTSTIAPGSPFLPPPSPLSLQTGSRYSRVTGAPFPQA</sequence>
<feature type="region of interest" description="Disordered" evidence="1">
    <location>
        <begin position="174"/>
        <end position="272"/>
    </location>
</feature>
<name>A0A4P9XVN5_9FUNG</name>
<evidence type="ECO:0000313" key="5">
    <source>
        <dbReference type="Proteomes" id="UP000271241"/>
    </source>
</evidence>
<proteinExistence type="predicted"/>
<evidence type="ECO:0000256" key="3">
    <source>
        <dbReference type="SAM" id="SignalP"/>
    </source>
</evidence>
<gene>
    <name evidence="4" type="ORF">THASP1DRAFT_27880</name>
</gene>
<feature type="region of interest" description="Disordered" evidence="1">
    <location>
        <begin position="103"/>
        <end position="128"/>
    </location>
</feature>
<evidence type="ECO:0008006" key="6">
    <source>
        <dbReference type="Google" id="ProtNLM"/>
    </source>
</evidence>
<keyword evidence="5" id="KW-1185">Reference proteome</keyword>
<organism evidence="4 5">
    <name type="scientific">Thamnocephalis sphaerospora</name>
    <dbReference type="NCBI Taxonomy" id="78915"/>
    <lineage>
        <taxon>Eukaryota</taxon>
        <taxon>Fungi</taxon>
        <taxon>Fungi incertae sedis</taxon>
        <taxon>Zoopagomycota</taxon>
        <taxon>Zoopagomycotina</taxon>
        <taxon>Zoopagomycetes</taxon>
        <taxon>Zoopagales</taxon>
        <taxon>Sigmoideomycetaceae</taxon>
        <taxon>Thamnocephalis</taxon>
    </lineage>
</organism>
<reference evidence="5" key="1">
    <citation type="journal article" date="2018" name="Nat. Microbiol.">
        <title>Leveraging single-cell genomics to expand the fungal tree of life.</title>
        <authorList>
            <person name="Ahrendt S.R."/>
            <person name="Quandt C.A."/>
            <person name="Ciobanu D."/>
            <person name="Clum A."/>
            <person name="Salamov A."/>
            <person name="Andreopoulos B."/>
            <person name="Cheng J.F."/>
            <person name="Woyke T."/>
            <person name="Pelin A."/>
            <person name="Henrissat B."/>
            <person name="Reynolds N.K."/>
            <person name="Benny G.L."/>
            <person name="Smith M.E."/>
            <person name="James T.Y."/>
            <person name="Grigoriev I.V."/>
        </authorList>
    </citation>
    <scope>NUCLEOTIDE SEQUENCE [LARGE SCALE GENOMIC DNA]</scope>
    <source>
        <strain evidence="5">RSA 1356</strain>
    </source>
</reference>
<dbReference type="AlphaFoldDB" id="A0A4P9XVN5"/>
<keyword evidence="2" id="KW-0812">Transmembrane</keyword>
<keyword evidence="3" id="KW-0732">Signal</keyword>
<accession>A0A4P9XVN5</accession>